<keyword evidence="3" id="KW-1003">Cell membrane</keyword>
<comment type="subcellular location">
    <subcellularLocation>
        <location evidence="1">Cell inner membrane</location>
        <topology evidence="1">Multi-pass membrane protein</topology>
    </subcellularLocation>
    <subcellularLocation>
        <location evidence="8">Cell membrane</location>
        <topology evidence="8">Multi-pass membrane protein</topology>
    </subcellularLocation>
</comment>
<sequence length="543" mass="57084">MALPVAFFAAFFAYPVAAIVGRGLREGGHWHLGRIGDVLGDPGIRHVLWFTCWQAAASTALTLAVALPGAYVFARLDFPGKRLLRAVVTVPFVLPTVVAGSAFLALLGQNGLTDDLFGLRLGTSVWAILAAHVFFNYAVVVRTVGGLWAQLDPRQEEAARMLGAGRLEAWRRVTLPALGPSVAAAALMVFLFTFTSFGVVQILGGPTYSTLEVEIYRQTAELLDLPTAAVLTLVQLAAVGAILAVHGWTVRRGEASLRLVDGATTAHRPRGGERALLAAVLAVIALLILLPLGVLAARSLDAPGGYGFGYYRALGAQDSSGTFLVPPLETIWNSLRYAAVATVIALAIGGLAAAALVRRAGRLMRGFDALLMLPLGTSAVTVGFGFLITLDKPPLDLRDSWLLVPLAQALVGVPFVVRVMLPVLRAVDHRLREAAAVLGASPARVWREVDLPFVGRALGIAAGFAFAVSLGEFGATVFIARPDSPTLPVAVARLLGRAGGVNYGQAMALSTILMLVCAASLLVLEAPALRRGTHRGADLTGEL</sequence>
<evidence type="ECO:0000256" key="5">
    <source>
        <dbReference type="ARBA" id="ARBA00022692"/>
    </source>
</evidence>
<name>A0ABS2TKT8_9ACTN</name>
<dbReference type="PROSITE" id="PS50928">
    <property type="entry name" value="ABC_TM1"/>
    <property type="match status" value="2"/>
</dbReference>
<dbReference type="InterPro" id="IPR035906">
    <property type="entry name" value="MetI-like_sf"/>
</dbReference>
<dbReference type="InterPro" id="IPR000515">
    <property type="entry name" value="MetI-like"/>
</dbReference>
<reference evidence="10 11" key="1">
    <citation type="submission" date="2021-01" db="EMBL/GenBank/DDBJ databases">
        <title>Streptomyces acididurans sp. nov., isolated from a peat swamp forest soil.</title>
        <authorList>
            <person name="Chantavorakit T."/>
            <person name="Duangmal K."/>
        </authorList>
    </citation>
    <scope>NUCLEOTIDE SEQUENCE [LARGE SCALE GENOMIC DNA]</scope>
    <source>
        <strain evidence="10 11">KK5PA1</strain>
    </source>
</reference>
<evidence type="ECO:0000256" key="4">
    <source>
        <dbReference type="ARBA" id="ARBA00022519"/>
    </source>
</evidence>
<keyword evidence="5 8" id="KW-0812">Transmembrane</keyword>
<comment type="caution">
    <text evidence="10">The sequence shown here is derived from an EMBL/GenBank/DDBJ whole genome shotgun (WGS) entry which is preliminary data.</text>
</comment>
<feature type="transmembrane region" description="Helical" evidence="8">
    <location>
        <begin position="126"/>
        <end position="151"/>
    </location>
</feature>
<organism evidence="10 11">
    <name type="scientific">Actinacidiphila acididurans</name>
    <dbReference type="NCBI Taxonomy" id="2784346"/>
    <lineage>
        <taxon>Bacteria</taxon>
        <taxon>Bacillati</taxon>
        <taxon>Actinomycetota</taxon>
        <taxon>Actinomycetes</taxon>
        <taxon>Kitasatosporales</taxon>
        <taxon>Streptomycetaceae</taxon>
        <taxon>Actinacidiphila</taxon>
    </lineage>
</organism>
<feature type="transmembrane region" description="Helical" evidence="8">
    <location>
        <begin position="225"/>
        <end position="248"/>
    </location>
</feature>
<protein>
    <submittedName>
        <fullName evidence="10">Iron ABC transporter permease</fullName>
    </submittedName>
</protein>
<feature type="transmembrane region" description="Helical" evidence="8">
    <location>
        <begin position="402"/>
        <end position="421"/>
    </location>
</feature>
<gene>
    <name evidence="10" type="ORF">ITX44_05200</name>
</gene>
<feature type="transmembrane region" description="Helical" evidence="8">
    <location>
        <begin position="337"/>
        <end position="357"/>
    </location>
</feature>
<keyword evidence="6 8" id="KW-1133">Transmembrane helix</keyword>
<keyword evidence="7 8" id="KW-0472">Membrane</keyword>
<dbReference type="PANTHER" id="PTHR43357">
    <property type="entry name" value="INNER MEMBRANE ABC TRANSPORTER PERMEASE PROTEIN YDCV"/>
    <property type="match status" value="1"/>
</dbReference>
<feature type="transmembrane region" description="Helical" evidence="8">
    <location>
        <begin position="47"/>
        <end position="74"/>
    </location>
</feature>
<feature type="transmembrane region" description="Helical" evidence="8">
    <location>
        <begin position="181"/>
        <end position="205"/>
    </location>
</feature>
<evidence type="ECO:0000259" key="9">
    <source>
        <dbReference type="PROSITE" id="PS50928"/>
    </source>
</evidence>
<keyword evidence="11" id="KW-1185">Reference proteome</keyword>
<feature type="transmembrane region" description="Helical" evidence="8">
    <location>
        <begin position="86"/>
        <end position="106"/>
    </location>
</feature>
<keyword evidence="4" id="KW-0997">Cell inner membrane</keyword>
<evidence type="ECO:0000256" key="6">
    <source>
        <dbReference type="ARBA" id="ARBA00022989"/>
    </source>
</evidence>
<feature type="transmembrane region" description="Helical" evidence="8">
    <location>
        <begin position="369"/>
        <end position="390"/>
    </location>
</feature>
<comment type="similarity">
    <text evidence="8">Belongs to the binding-protein-dependent transport system permease family.</text>
</comment>
<accession>A0ABS2TKT8</accession>
<evidence type="ECO:0000256" key="2">
    <source>
        <dbReference type="ARBA" id="ARBA00022448"/>
    </source>
</evidence>
<feature type="domain" description="ABC transmembrane type-1" evidence="9">
    <location>
        <begin position="48"/>
        <end position="244"/>
    </location>
</feature>
<feature type="transmembrane region" description="Helical" evidence="8">
    <location>
        <begin position="500"/>
        <end position="524"/>
    </location>
</feature>
<dbReference type="SUPFAM" id="SSF161098">
    <property type="entry name" value="MetI-like"/>
    <property type="match status" value="2"/>
</dbReference>
<dbReference type="EMBL" id="JADKYB010000002">
    <property type="protein sequence ID" value="MBM9503940.1"/>
    <property type="molecule type" value="Genomic_DNA"/>
</dbReference>
<evidence type="ECO:0000256" key="3">
    <source>
        <dbReference type="ARBA" id="ARBA00022475"/>
    </source>
</evidence>
<dbReference type="PANTHER" id="PTHR43357:SF4">
    <property type="entry name" value="INNER MEMBRANE ABC TRANSPORTER PERMEASE PROTEIN YDCV"/>
    <property type="match status" value="1"/>
</dbReference>
<evidence type="ECO:0000256" key="7">
    <source>
        <dbReference type="ARBA" id="ARBA00023136"/>
    </source>
</evidence>
<dbReference type="Gene3D" id="1.10.3720.10">
    <property type="entry name" value="MetI-like"/>
    <property type="match status" value="2"/>
</dbReference>
<evidence type="ECO:0000313" key="10">
    <source>
        <dbReference type="EMBL" id="MBM9503940.1"/>
    </source>
</evidence>
<dbReference type="CDD" id="cd06261">
    <property type="entry name" value="TM_PBP2"/>
    <property type="match status" value="2"/>
</dbReference>
<feature type="domain" description="ABC transmembrane type-1" evidence="9">
    <location>
        <begin position="331"/>
        <end position="524"/>
    </location>
</feature>
<feature type="transmembrane region" description="Helical" evidence="8">
    <location>
        <begin position="275"/>
        <end position="297"/>
    </location>
</feature>
<evidence type="ECO:0000256" key="8">
    <source>
        <dbReference type="RuleBase" id="RU363032"/>
    </source>
</evidence>
<evidence type="ECO:0000256" key="1">
    <source>
        <dbReference type="ARBA" id="ARBA00004429"/>
    </source>
</evidence>
<evidence type="ECO:0000313" key="11">
    <source>
        <dbReference type="Proteomes" id="UP000749040"/>
    </source>
</evidence>
<keyword evidence="2 8" id="KW-0813">Transport</keyword>
<feature type="transmembrane region" description="Helical" evidence="8">
    <location>
        <begin position="457"/>
        <end position="480"/>
    </location>
</feature>
<dbReference type="Pfam" id="PF00528">
    <property type="entry name" value="BPD_transp_1"/>
    <property type="match status" value="1"/>
</dbReference>
<dbReference type="Proteomes" id="UP000749040">
    <property type="component" value="Unassembled WGS sequence"/>
</dbReference>
<dbReference type="RefSeq" id="WP_205355899.1">
    <property type="nucleotide sequence ID" value="NZ_JADKYB010000002.1"/>
</dbReference>
<proteinExistence type="inferred from homology"/>